<dbReference type="Gene3D" id="1.20.120.1870">
    <property type="entry name" value="Fic/DOC protein, Fido domain"/>
    <property type="match status" value="1"/>
</dbReference>
<feature type="domain" description="Fido" evidence="1">
    <location>
        <begin position="5"/>
        <end position="122"/>
    </location>
</feature>
<dbReference type="SUPFAM" id="SSF140931">
    <property type="entry name" value="Fic-like"/>
    <property type="match status" value="1"/>
</dbReference>
<proteinExistence type="predicted"/>
<dbReference type="NCBIfam" id="TIGR01550">
    <property type="entry name" value="DOC_P1"/>
    <property type="match status" value="1"/>
</dbReference>
<organism evidence="2 3">
    <name type="scientific">Peiella sedimenti</name>
    <dbReference type="NCBI Taxonomy" id="3061083"/>
    <lineage>
        <taxon>Bacteria</taxon>
        <taxon>Pseudomonadati</taxon>
        <taxon>Pseudomonadota</taxon>
        <taxon>Alphaproteobacteria</taxon>
        <taxon>Caulobacterales</taxon>
        <taxon>Caulobacteraceae</taxon>
        <taxon>Peiella</taxon>
    </lineage>
</organism>
<accession>A0ABT8SKR4</accession>
<reference evidence="2" key="1">
    <citation type="submission" date="2023-07" db="EMBL/GenBank/DDBJ databases">
        <title>Brevundimonas soil sp. nov., isolated from the soil of chemical plant.</title>
        <authorList>
            <person name="Wu N."/>
        </authorList>
    </citation>
    <scope>NUCLEOTIDE SEQUENCE</scope>
    <source>
        <strain evidence="2">XZ-24</strain>
    </source>
</reference>
<evidence type="ECO:0000313" key="3">
    <source>
        <dbReference type="Proteomes" id="UP001169063"/>
    </source>
</evidence>
<gene>
    <name evidence="2" type="ORF">Q0812_03155</name>
</gene>
<dbReference type="RefSeq" id="WP_302108836.1">
    <property type="nucleotide sequence ID" value="NZ_JAUKTR010000001.1"/>
</dbReference>
<dbReference type="Proteomes" id="UP001169063">
    <property type="component" value="Unassembled WGS sequence"/>
</dbReference>
<sequence length="127" mass="13645">MIEWIEADAVLAAHEASLAREGGAPGLRDAGLLASALERPINRHAYEDETDICILGATYAVGIAGNHPFVDGNKRTAFMTCAAFMLLNGRPLRAHQLDAARVMLAVAAGEIDIEPLADWLRVHSREA</sequence>
<dbReference type="PANTHER" id="PTHR39426:SF1">
    <property type="entry name" value="HOMOLOGY TO DEATH-ON-CURING PROTEIN OF PHAGE P1"/>
    <property type="match status" value="1"/>
</dbReference>
<keyword evidence="3" id="KW-1185">Reference proteome</keyword>
<dbReference type="InterPro" id="IPR003812">
    <property type="entry name" value="Fido"/>
</dbReference>
<protein>
    <submittedName>
        <fullName evidence="2">Type II toxin-antitoxin system death-on-curing family toxin</fullName>
    </submittedName>
</protein>
<dbReference type="PIRSF" id="PIRSF018297">
    <property type="entry name" value="Doc"/>
    <property type="match status" value="1"/>
</dbReference>
<comment type="caution">
    <text evidence="2">The sequence shown here is derived from an EMBL/GenBank/DDBJ whole genome shotgun (WGS) entry which is preliminary data.</text>
</comment>
<dbReference type="PROSITE" id="PS51459">
    <property type="entry name" value="FIDO"/>
    <property type="match status" value="1"/>
</dbReference>
<dbReference type="InterPro" id="IPR006440">
    <property type="entry name" value="Doc"/>
</dbReference>
<dbReference type="Pfam" id="PF02661">
    <property type="entry name" value="Fic"/>
    <property type="match status" value="1"/>
</dbReference>
<dbReference type="InterPro" id="IPR053737">
    <property type="entry name" value="Type_II_TA_Toxin"/>
</dbReference>
<evidence type="ECO:0000259" key="1">
    <source>
        <dbReference type="PROSITE" id="PS51459"/>
    </source>
</evidence>
<name>A0ABT8SKR4_9CAUL</name>
<dbReference type="EMBL" id="JAUKTR010000001">
    <property type="protein sequence ID" value="MDO1558423.1"/>
    <property type="molecule type" value="Genomic_DNA"/>
</dbReference>
<dbReference type="InterPro" id="IPR036597">
    <property type="entry name" value="Fido-like_dom_sf"/>
</dbReference>
<evidence type="ECO:0000313" key="2">
    <source>
        <dbReference type="EMBL" id="MDO1558423.1"/>
    </source>
</evidence>
<dbReference type="PANTHER" id="PTHR39426">
    <property type="entry name" value="HOMOLOGY TO DEATH-ON-CURING PROTEIN OF PHAGE P1"/>
    <property type="match status" value="1"/>
</dbReference>